<name>A0A1G7A6R5_9ACTN</name>
<sequence>MATTLAATEQRSRTPLGLALLGLAGVLVVVLAIGWYSAAAGYVHAERLDHPTALTLAAGAAATVGLGLLLRGTALTVVVLVGIGAATLGCAGLFALVSVFSASTWDDPAVVVTSPDGSLTTRVLTTGLSESYVLQVRQNDRGLRSRVIELGCLDADANSLLALRWEGDELVADTSAGSIAITVPAPHSDRPVAWREVLDATLGEGAVGPVALEKC</sequence>
<dbReference type="STRING" id="1045774.SAMN05421872_1154"/>
<protein>
    <submittedName>
        <fullName evidence="1">Uncharacterized protein</fullName>
    </submittedName>
</protein>
<dbReference type="RefSeq" id="WP_090860515.1">
    <property type="nucleotide sequence ID" value="NZ_FMZM01000015.1"/>
</dbReference>
<reference evidence="1 2" key="1">
    <citation type="submission" date="2016-10" db="EMBL/GenBank/DDBJ databases">
        <authorList>
            <person name="de Groot N.N."/>
        </authorList>
    </citation>
    <scope>NUCLEOTIDE SEQUENCE [LARGE SCALE GENOMIC DNA]</scope>
    <source>
        <strain evidence="1 2">CGMCC 4.6858</strain>
    </source>
</reference>
<dbReference type="Proteomes" id="UP000199034">
    <property type="component" value="Unassembled WGS sequence"/>
</dbReference>
<proteinExistence type="predicted"/>
<dbReference type="AlphaFoldDB" id="A0A1G7A6R5"/>
<evidence type="ECO:0000313" key="1">
    <source>
        <dbReference type="EMBL" id="SDE10519.1"/>
    </source>
</evidence>
<accession>A0A1G7A6R5</accession>
<gene>
    <name evidence="1" type="ORF">SAMN05421872_1154</name>
</gene>
<organism evidence="1 2">
    <name type="scientific">Nocardioides lianchengensis</name>
    <dbReference type="NCBI Taxonomy" id="1045774"/>
    <lineage>
        <taxon>Bacteria</taxon>
        <taxon>Bacillati</taxon>
        <taxon>Actinomycetota</taxon>
        <taxon>Actinomycetes</taxon>
        <taxon>Propionibacteriales</taxon>
        <taxon>Nocardioidaceae</taxon>
        <taxon>Nocardioides</taxon>
    </lineage>
</organism>
<evidence type="ECO:0000313" key="2">
    <source>
        <dbReference type="Proteomes" id="UP000199034"/>
    </source>
</evidence>
<dbReference type="EMBL" id="FMZM01000015">
    <property type="protein sequence ID" value="SDE10519.1"/>
    <property type="molecule type" value="Genomic_DNA"/>
</dbReference>
<keyword evidence="2" id="KW-1185">Reference proteome</keyword>